<dbReference type="InterPro" id="IPR013520">
    <property type="entry name" value="Ribonucl_H"/>
</dbReference>
<accession>A0A381XS33</accession>
<evidence type="ECO:0000313" key="2">
    <source>
        <dbReference type="EMBL" id="SVA67007.1"/>
    </source>
</evidence>
<feature type="domain" description="Exonuclease" evidence="1">
    <location>
        <begin position="5"/>
        <end position="186"/>
    </location>
</feature>
<name>A0A381XS33_9ZZZZ</name>
<dbReference type="InterPro" id="IPR036397">
    <property type="entry name" value="RNaseH_sf"/>
</dbReference>
<dbReference type="InterPro" id="IPR012337">
    <property type="entry name" value="RNaseH-like_sf"/>
</dbReference>
<dbReference type="AlphaFoldDB" id="A0A381XS33"/>
<sequence>MTTYVVCDIEADGPIPGPHSMISLGAVAVNKAGQKFGECEINFLPLENAKPHPDVMKWFTTEAPEALEHTKHNQVLPKEGMNKFGDWLLTLPSPRVMAAHPAPLDYMWINWYIQTFLAERLEKVPFSMPFFDRKGQTAFDIKSYAAAVLQKDYKDIGRDDYPLELHDNTKHTHKAIDDAREYAQLLIKLLNKN</sequence>
<reference evidence="2" key="1">
    <citation type="submission" date="2018-05" db="EMBL/GenBank/DDBJ databases">
        <authorList>
            <person name="Lanie J.A."/>
            <person name="Ng W.-L."/>
            <person name="Kazmierczak K.M."/>
            <person name="Andrzejewski T.M."/>
            <person name="Davidsen T.M."/>
            <person name="Wayne K.J."/>
            <person name="Tettelin H."/>
            <person name="Glass J.I."/>
            <person name="Rusch D."/>
            <person name="Podicherti R."/>
            <person name="Tsui H.-C.T."/>
            <person name="Winkler M.E."/>
        </authorList>
    </citation>
    <scope>NUCLEOTIDE SEQUENCE</scope>
</reference>
<dbReference type="Pfam" id="PF00929">
    <property type="entry name" value="RNase_T"/>
    <property type="match status" value="1"/>
</dbReference>
<dbReference type="GO" id="GO:0003676">
    <property type="term" value="F:nucleic acid binding"/>
    <property type="evidence" value="ECO:0007669"/>
    <property type="project" value="InterPro"/>
</dbReference>
<evidence type="ECO:0000259" key="1">
    <source>
        <dbReference type="Pfam" id="PF00929"/>
    </source>
</evidence>
<proteinExistence type="predicted"/>
<protein>
    <recommendedName>
        <fullName evidence="1">Exonuclease domain-containing protein</fullName>
    </recommendedName>
</protein>
<dbReference type="Gene3D" id="3.30.420.10">
    <property type="entry name" value="Ribonuclease H-like superfamily/Ribonuclease H"/>
    <property type="match status" value="1"/>
</dbReference>
<organism evidence="2">
    <name type="scientific">marine metagenome</name>
    <dbReference type="NCBI Taxonomy" id="408172"/>
    <lineage>
        <taxon>unclassified sequences</taxon>
        <taxon>metagenomes</taxon>
        <taxon>ecological metagenomes</taxon>
    </lineage>
</organism>
<dbReference type="SUPFAM" id="SSF53098">
    <property type="entry name" value="Ribonuclease H-like"/>
    <property type="match status" value="1"/>
</dbReference>
<dbReference type="EMBL" id="UINC01016013">
    <property type="protein sequence ID" value="SVA67007.1"/>
    <property type="molecule type" value="Genomic_DNA"/>
</dbReference>
<gene>
    <name evidence="2" type="ORF">METZ01_LOCUS119861</name>
</gene>